<dbReference type="InterPro" id="IPR036179">
    <property type="entry name" value="Ig-like_dom_sf"/>
</dbReference>
<dbReference type="AlphaFoldDB" id="H3AA20"/>
<feature type="signal peptide" evidence="6">
    <location>
        <begin position="1"/>
        <end position="16"/>
    </location>
</feature>
<evidence type="ECO:0000256" key="6">
    <source>
        <dbReference type="SAM" id="SignalP"/>
    </source>
</evidence>
<reference evidence="9" key="1">
    <citation type="submission" date="2011-08" db="EMBL/GenBank/DDBJ databases">
        <title>The draft genome of Latimeria chalumnae.</title>
        <authorList>
            <person name="Di Palma F."/>
            <person name="Alfoldi J."/>
            <person name="Johnson J."/>
            <person name="Berlin A."/>
            <person name="Gnerre S."/>
            <person name="Jaffe D."/>
            <person name="MacCallum I."/>
            <person name="Young S."/>
            <person name="Walker B.J."/>
            <person name="Lander E."/>
            <person name="Lindblad-Toh K."/>
        </authorList>
    </citation>
    <scope>NUCLEOTIDE SEQUENCE [LARGE SCALE GENOMIC DNA]</scope>
    <source>
        <strain evidence="9">Wild caught</strain>
    </source>
</reference>
<feature type="chain" id="PRO_5003579737" description="Ig-like domain-containing protein" evidence="6">
    <location>
        <begin position="17"/>
        <end position="283"/>
    </location>
</feature>
<feature type="domain" description="Ig-like" evidence="7">
    <location>
        <begin position="121"/>
        <end position="206"/>
    </location>
</feature>
<organism evidence="8 9">
    <name type="scientific">Latimeria chalumnae</name>
    <name type="common">Coelacanth</name>
    <dbReference type="NCBI Taxonomy" id="7897"/>
    <lineage>
        <taxon>Eukaryota</taxon>
        <taxon>Metazoa</taxon>
        <taxon>Chordata</taxon>
        <taxon>Craniata</taxon>
        <taxon>Vertebrata</taxon>
        <taxon>Euteleostomi</taxon>
        <taxon>Coelacanthiformes</taxon>
        <taxon>Coelacanthidae</taxon>
        <taxon>Latimeria</taxon>
    </lineage>
</organism>
<keyword evidence="3" id="KW-0325">Glycoprotein</keyword>
<comment type="similarity">
    <text evidence="5">Belongs to the immunoglobulin superfamily. CEA family.</text>
</comment>
<dbReference type="InterPro" id="IPR052598">
    <property type="entry name" value="IgSF_CEA-related"/>
</dbReference>
<reference evidence="8" key="2">
    <citation type="submission" date="2025-08" db="UniProtKB">
        <authorList>
            <consortium name="Ensembl"/>
        </authorList>
    </citation>
    <scope>IDENTIFICATION</scope>
</reference>
<dbReference type="PANTHER" id="PTHR44337:SF20">
    <property type="entry name" value="CARCINOEMBRYONIC ANTIGEN-RELATED CELL ADHESION MOLECULE 5-RELATED"/>
    <property type="match status" value="1"/>
</dbReference>
<dbReference type="InterPro" id="IPR003598">
    <property type="entry name" value="Ig_sub2"/>
</dbReference>
<name>H3AA20_LATCH</name>
<sequence length="283" mass="31129">IYSALFLTFLVSGSSAQVAPSPVIAQVGTDVILPVRYTGDFFSLVWYREPRTSDSSYRIGLLDPNGNYFPGPQSTGREEILPNRSLVLTNYTGNYTVTILAASTVPAETTELKVYKPISKPTISSNDSTPMEFNDTVTLTCFASGIDISYQWWRDNQPVSSSGRWFLCNNNQTLTISKILRTDNGPYTCNSSNAISTNSSDKFFLNIRYGPELPKISISPNSTELSVGSAILFSCVADSNPPATFTWFLNNMSLNENGQNLTITKIQQNNTGNYSCQAFNSDT</sequence>
<evidence type="ECO:0000259" key="7">
    <source>
        <dbReference type="PROSITE" id="PS50835"/>
    </source>
</evidence>
<dbReference type="FunFam" id="2.60.40.10:FF:000244">
    <property type="entry name" value="carcinoembryonic antigen-related cell adhesion molecule 16"/>
    <property type="match status" value="1"/>
</dbReference>
<evidence type="ECO:0000256" key="3">
    <source>
        <dbReference type="ARBA" id="ARBA00023180"/>
    </source>
</evidence>
<dbReference type="SMART" id="SM00408">
    <property type="entry name" value="IGc2"/>
    <property type="match status" value="2"/>
</dbReference>
<protein>
    <recommendedName>
        <fullName evidence="7">Ig-like domain-containing protein</fullName>
    </recommendedName>
</protein>
<dbReference type="PROSITE" id="PS50835">
    <property type="entry name" value="IG_LIKE"/>
    <property type="match status" value="2"/>
</dbReference>
<dbReference type="SMART" id="SM00409">
    <property type="entry name" value="IG"/>
    <property type="match status" value="3"/>
</dbReference>
<dbReference type="HOGENOM" id="CLU_024555_3_0_1"/>
<dbReference type="SUPFAM" id="SSF48726">
    <property type="entry name" value="Immunoglobulin"/>
    <property type="match status" value="3"/>
</dbReference>
<dbReference type="Gene3D" id="2.60.40.10">
    <property type="entry name" value="Immunoglobulins"/>
    <property type="match status" value="3"/>
</dbReference>
<evidence type="ECO:0000313" key="9">
    <source>
        <dbReference type="Proteomes" id="UP000008672"/>
    </source>
</evidence>
<evidence type="ECO:0000256" key="4">
    <source>
        <dbReference type="ARBA" id="ARBA00023319"/>
    </source>
</evidence>
<dbReference type="InterPro" id="IPR013783">
    <property type="entry name" value="Ig-like_fold"/>
</dbReference>
<dbReference type="Ensembl" id="ENSLACT00000006544.1">
    <property type="protein sequence ID" value="ENSLACP00000006491.1"/>
    <property type="gene ID" value="ENSLACG00000005756.1"/>
</dbReference>
<keyword evidence="2" id="KW-1015">Disulfide bond</keyword>
<proteinExistence type="inferred from homology"/>
<dbReference type="eggNOG" id="ENOG502RXPD">
    <property type="taxonomic scope" value="Eukaryota"/>
</dbReference>
<dbReference type="InParanoid" id="H3AA20"/>
<evidence type="ECO:0000256" key="1">
    <source>
        <dbReference type="ARBA" id="ARBA00022729"/>
    </source>
</evidence>
<accession>H3AA20</accession>
<evidence type="ECO:0000256" key="5">
    <source>
        <dbReference type="ARBA" id="ARBA00038222"/>
    </source>
</evidence>
<dbReference type="InterPro" id="IPR007110">
    <property type="entry name" value="Ig-like_dom"/>
</dbReference>
<evidence type="ECO:0000256" key="2">
    <source>
        <dbReference type="ARBA" id="ARBA00023157"/>
    </source>
</evidence>
<dbReference type="Proteomes" id="UP000008672">
    <property type="component" value="Unassembled WGS sequence"/>
</dbReference>
<keyword evidence="1 6" id="KW-0732">Signal</keyword>
<feature type="domain" description="Ig-like" evidence="7">
    <location>
        <begin position="214"/>
        <end position="283"/>
    </location>
</feature>
<keyword evidence="4" id="KW-0393">Immunoglobulin domain</keyword>
<evidence type="ECO:0000313" key="8">
    <source>
        <dbReference type="Ensembl" id="ENSLACP00000006491.1"/>
    </source>
</evidence>
<dbReference type="EMBL" id="AFYH01220587">
    <property type="status" value="NOT_ANNOTATED_CDS"/>
    <property type="molecule type" value="Genomic_DNA"/>
</dbReference>
<dbReference type="Pfam" id="PF13927">
    <property type="entry name" value="Ig_3"/>
    <property type="match status" value="2"/>
</dbReference>
<dbReference type="OMA" id="FTCEPEV"/>
<keyword evidence="9" id="KW-1185">Reference proteome</keyword>
<reference evidence="8" key="3">
    <citation type="submission" date="2025-09" db="UniProtKB">
        <authorList>
            <consortium name="Ensembl"/>
        </authorList>
    </citation>
    <scope>IDENTIFICATION</scope>
</reference>
<dbReference type="PANTHER" id="PTHR44337">
    <property type="entry name" value="CARCINOEMBRYONIC ANTIGEN-RELATED CELL ADHESION MOLECULE 8"/>
    <property type="match status" value="1"/>
</dbReference>
<dbReference type="GeneTree" id="ENSGT01100000263479"/>
<dbReference type="InterPro" id="IPR003599">
    <property type="entry name" value="Ig_sub"/>
</dbReference>